<dbReference type="InterPro" id="IPR036638">
    <property type="entry name" value="HLH_DNA-bd_sf"/>
</dbReference>
<dbReference type="GO" id="GO:0000977">
    <property type="term" value="F:RNA polymerase II transcription regulatory region sequence-specific DNA binding"/>
    <property type="evidence" value="ECO:0007669"/>
    <property type="project" value="TreeGrafter"/>
</dbReference>
<dbReference type="Proteomes" id="UP000285301">
    <property type="component" value="Unassembled WGS sequence"/>
</dbReference>
<feature type="coiled-coil region" evidence="1">
    <location>
        <begin position="90"/>
        <end position="117"/>
    </location>
</feature>
<dbReference type="PANTHER" id="PTHR23349:SF111">
    <property type="entry name" value="BHLH DOMAIN-CONTAINING PROTEIN"/>
    <property type="match status" value="1"/>
</dbReference>
<dbReference type="STRING" id="1965070.A0A3S3P6T7"/>
<evidence type="ECO:0000313" key="3">
    <source>
        <dbReference type="EMBL" id="RWS16128.1"/>
    </source>
</evidence>
<dbReference type="PROSITE" id="PS50888">
    <property type="entry name" value="BHLH"/>
    <property type="match status" value="1"/>
</dbReference>
<accession>A0A3S3P6T7</accession>
<dbReference type="GO" id="GO:0000981">
    <property type="term" value="F:DNA-binding transcription factor activity, RNA polymerase II-specific"/>
    <property type="evidence" value="ECO:0007669"/>
    <property type="project" value="TreeGrafter"/>
</dbReference>
<dbReference type="InterPro" id="IPR050283">
    <property type="entry name" value="E-box_TF_Regulators"/>
</dbReference>
<dbReference type="Pfam" id="PF00010">
    <property type="entry name" value="HLH"/>
    <property type="match status" value="1"/>
</dbReference>
<dbReference type="OrthoDB" id="6233288at2759"/>
<dbReference type="GO" id="GO:0032502">
    <property type="term" value="P:developmental process"/>
    <property type="evidence" value="ECO:0007669"/>
    <property type="project" value="TreeGrafter"/>
</dbReference>
<keyword evidence="1" id="KW-0175">Coiled coil</keyword>
<comment type="caution">
    <text evidence="3">The sequence shown here is derived from an EMBL/GenBank/DDBJ whole genome shotgun (WGS) entry which is preliminary data.</text>
</comment>
<dbReference type="PANTHER" id="PTHR23349">
    <property type="entry name" value="BASIC HELIX-LOOP-HELIX TRANSCRIPTION FACTOR, TWIST"/>
    <property type="match status" value="1"/>
</dbReference>
<evidence type="ECO:0000313" key="4">
    <source>
        <dbReference type="Proteomes" id="UP000285301"/>
    </source>
</evidence>
<sequence>MRNRRGPRIGGLLIIGGLPNGGLLPMNGCRPMKPGLRPPPNIGGLRCIPGLPYMNGALASKSDKSLKLIAKIMKRKRLNKATVETAAIKKIESEKNAERERKRVKSLKQAFDKLQKCLPSVPPDTKLSKRDILILAAHRISELSRILSEGENDSQSSDLNHENCLRHLHPIKKWPMRSRLYANGLSSTTLISQQAKENEEDIAINDAVYSYNLLNSEEWEAIDFSNYDLFNSFNFAACDQIYE</sequence>
<dbReference type="SMART" id="SM00353">
    <property type="entry name" value="HLH"/>
    <property type="match status" value="1"/>
</dbReference>
<dbReference type="GO" id="GO:0046983">
    <property type="term" value="F:protein dimerization activity"/>
    <property type="evidence" value="ECO:0007669"/>
    <property type="project" value="InterPro"/>
</dbReference>
<evidence type="ECO:0000259" key="2">
    <source>
        <dbReference type="PROSITE" id="PS50888"/>
    </source>
</evidence>
<name>A0A3S3P6T7_9ACAR</name>
<protein>
    <submittedName>
        <fullName evidence="3">Transcription factor 23-like isoform X2</fullName>
    </submittedName>
</protein>
<dbReference type="SUPFAM" id="SSF47459">
    <property type="entry name" value="HLH, helix-loop-helix DNA-binding domain"/>
    <property type="match status" value="1"/>
</dbReference>
<reference evidence="3 4" key="1">
    <citation type="journal article" date="2018" name="Gigascience">
        <title>Genomes of trombidid mites reveal novel predicted allergens and laterally-transferred genes associated with secondary metabolism.</title>
        <authorList>
            <person name="Dong X."/>
            <person name="Chaisiri K."/>
            <person name="Xia D."/>
            <person name="Armstrong S.D."/>
            <person name="Fang Y."/>
            <person name="Donnelly M.J."/>
            <person name="Kadowaki T."/>
            <person name="McGarry J.W."/>
            <person name="Darby A.C."/>
            <person name="Makepeace B.L."/>
        </authorList>
    </citation>
    <scope>NUCLEOTIDE SEQUENCE [LARGE SCALE GENOMIC DNA]</scope>
    <source>
        <strain evidence="3">UoL-WK</strain>
    </source>
</reference>
<dbReference type="EMBL" id="NCKU01000291">
    <property type="protein sequence ID" value="RWS16128.1"/>
    <property type="molecule type" value="Genomic_DNA"/>
</dbReference>
<evidence type="ECO:0000256" key="1">
    <source>
        <dbReference type="SAM" id="Coils"/>
    </source>
</evidence>
<dbReference type="Gene3D" id="4.10.280.10">
    <property type="entry name" value="Helix-loop-helix DNA-binding domain"/>
    <property type="match status" value="1"/>
</dbReference>
<feature type="domain" description="BHLH" evidence="2">
    <location>
        <begin position="91"/>
        <end position="143"/>
    </location>
</feature>
<keyword evidence="4" id="KW-1185">Reference proteome</keyword>
<dbReference type="AlphaFoldDB" id="A0A3S3P6T7"/>
<organism evidence="3 4">
    <name type="scientific">Dinothrombium tinctorium</name>
    <dbReference type="NCBI Taxonomy" id="1965070"/>
    <lineage>
        <taxon>Eukaryota</taxon>
        <taxon>Metazoa</taxon>
        <taxon>Ecdysozoa</taxon>
        <taxon>Arthropoda</taxon>
        <taxon>Chelicerata</taxon>
        <taxon>Arachnida</taxon>
        <taxon>Acari</taxon>
        <taxon>Acariformes</taxon>
        <taxon>Trombidiformes</taxon>
        <taxon>Prostigmata</taxon>
        <taxon>Anystina</taxon>
        <taxon>Parasitengona</taxon>
        <taxon>Trombidioidea</taxon>
        <taxon>Trombidiidae</taxon>
        <taxon>Dinothrombium</taxon>
    </lineage>
</organism>
<gene>
    <name evidence="3" type="ORF">B4U79_05677</name>
</gene>
<proteinExistence type="predicted"/>
<dbReference type="InterPro" id="IPR011598">
    <property type="entry name" value="bHLH_dom"/>
</dbReference>